<dbReference type="GO" id="GO:0015074">
    <property type="term" value="P:DNA integration"/>
    <property type="evidence" value="ECO:0007669"/>
    <property type="project" value="InterPro"/>
</dbReference>
<accession>A0A2T0HSF8</accession>
<dbReference type="GO" id="GO:0006310">
    <property type="term" value="P:DNA recombination"/>
    <property type="evidence" value="ECO:0007669"/>
    <property type="project" value="UniProtKB-KW"/>
</dbReference>
<gene>
    <name evidence="3" type="ORF">C7A10_25825</name>
</gene>
<evidence type="ECO:0000256" key="2">
    <source>
        <dbReference type="SAM" id="MobiDB-lite"/>
    </source>
</evidence>
<dbReference type="AlphaFoldDB" id="A0A2T0HSF8"/>
<reference evidence="3 4" key="1">
    <citation type="submission" date="2018-03" db="EMBL/GenBank/DDBJ databases">
        <title>Blue discolouration in mozzarella cheese caused by Pseudomonas fluorescens.</title>
        <authorList>
            <person name="Chiesa F."/>
            <person name="Dalmasso A."/>
            <person name="Lomonaco S."/>
        </authorList>
    </citation>
    <scope>NUCLEOTIDE SEQUENCE [LARGE SCALE GENOMIC DNA]</scope>
    <source>
        <strain evidence="3 4">11293</strain>
    </source>
</reference>
<organism evidence="3 4">
    <name type="scientific">Pseudomonas fluorescens</name>
    <dbReference type="NCBI Taxonomy" id="294"/>
    <lineage>
        <taxon>Bacteria</taxon>
        <taxon>Pseudomonadati</taxon>
        <taxon>Pseudomonadota</taxon>
        <taxon>Gammaproteobacteria</taxon>
        <taxon>Pseudomonadales</taxon>
        <taxon>Pseudomonadaceae</taxon>
        <taxon>Pseudomonas</taxon>
    </lineage>
</organism>
<comment type="caution">
    <text evidence="3">The sequence shown here is derived from an EMBL/GenBank/DDBJ whole genome shotgun (WGS) entry which is preliminary data.</text>
</comment>
<proteinExistence type="predicted"/>
<dbReference type="GO" id="GO:0003677">
    <property type="term" value="F:DNA binding"/>
    <property type="evidence" value="ECO:0007669"/>
    <property type="project" value="InterPro"/>
</dbReference>
<dbReference type="InterPro" id="IPR013762">
    <property type="entry name" value="Integrase-like_cat_sf"/>
</dbReference>
<dbReference type="EMBL" id="PVUH01000022">
    <property type="protein sequence ID" value="PRW86025.1"/>
    <property type="molecule type" value="Genomic_DNA"/>
</dbReference>
<name>A0A2T0HSF8_PSEFL</name>
<evidence type="ECO:0000313" key="4">
    <source>
        <dbReference type="Proteomes" id="UP000239731"/>
    </source>
</evidence>
<sequence length="690" mass="78886">MPTHLKLVSFTPNPKLSPTSNLKALIKYSREELTLFSENAEFNWQSSIWPSPSRDSRIRFTNLRNAKLHKSIRPTDDQLLHTAFIDVAKSYLRFRHTIDPHRNAGRELQALRALESALVNDMGIPDITKIHIRHFESMTVLVEDFAAPCHIVNSALQILSWLSDKLVVPAEVIRWQNPYIKGKSYHNLRGANAPEYVKEKKAADQDAFLSIADVFSQPSSQLDDSDIMVTSITALLLSAPMRIGETLRWRTDCLRSDHDKNGDLQRYLAYYVPKTRSYTRKAVPTTMAEVAQEAVDRLVTITAEGRKLALYMETNPTKFYRHADCPNVPDNQELTRDQVAQALGFAHHKFCEDFLRKHTGNYALTGFTLDSLWQIVLAQHRDQNPHFPYQEKPQDEIKPLKMSESLMCFRHTQLSVRATTNPVLLAPFNPDYYRKRLDGAVKPDRKNQRPMCFFTKHGFDPFRLNSHSLRHFINRLAKQYGVSIEEITEWSSRASKQQTRTYLNESAEEKLEKASRIMQTKQEHETLQPVSEEEAASYGQGPYHRSRYGICRRSWRAGPCIKFADCTNCSELLACKGDKIALETIKNDRDNMIRTKDAAQRAIDAGERSASLWIEKATPQIQRLIALIDVMENPDIPDGSPIQVTGTDFNHEALIVGEKAAKAGVELLQKEQIALEYGQDLVDCLEMLFQ</sequence>
<protein>
    <submittedName>
        <fullName evidence="3">Integrase</fullName>
    </submittedName>
</protein>
<dbReference type="SUPFAM" id="SSF56349">
    <property type="entry name" value="DNA breaking-rejoining enzymes"/>
    <property type="match status" value="1"/>
</dbReference>
<dbReference type="Proteomes" id="UP000239731">
    <property type="component" value="Unassembled WGS sequence"/>
</dbReference>
<evidence type="ECO:0000256" key="1">
    <source>
        <dbReference type="ARBA" id="ARBA00023172"/>
    </source>
</evidence>
<feature type="region of interest" description="Disordered" evidence="2">
    <location>
        <begin position="522"/>
        <end position="541"/>
    </location>
</feature>
<keyword evidence="1" id="KW-0233">DNA recombination</keyword>
<evidence type="ECO:0000313" key="3">
    <source>
        <dbReference type="EMBL" id="PRW86025.1"/>
    </source>
</evidence>
<dbReference type="InterPro" id="IPR011010">
    <property type="entry name" value="DNA_brk_join_enz"/>
</dbReference>
<dbReference type="Gene3D" id="1.10.443.10">
    <property type="entry name" value="Intergrase catalytic core"/>
    <property type="match status" value="1"/>
</dbReference>
<dbReference type="RefSeq" id="WP_106118451.1">
    <property type="nucleotide sequence ID" value="NZ_PVUH01000022.1"/>
</dbReference>